<dbReference type="EMBL" id="CP046052">
    <property type="protein sequence ID" value="QGM45521.1"/>
    <property type="molecule type" value="Genomic_DNA"/>
</dbReference>
<dbReference type="KEGG" id="mhey:H2LOC_007320"/>
<gene>
    <name evidence="10" type="ORF">H2LOC_007320</name>
</gene>
<dbReference type="RefSeq" id="WP_136495802.1">
    <property type="nucleotide sequence ID" value="NZ_CP046052.1"/>
</dbReference>
<evidence type="ECO:0000313" key="10">
    <source>
        <dbReference type="EMBL" id="QGM45521.1"/>
    </source>
</evidence>
<dbReference type="OrthoDB" id="9812769at2"/>
<evidence type="ECO:0000256" key="6">
    <source>
        <dbReference type="ARBA" id="ARBA00023065"/>
    </source>
</evidence>
<dbReference type="Gene3D" id="1.10.287.80">
    <property type="entry name" value="ATP synthase, gamma subunit, helix hairpin domain"/>
    <property type="match status" value="1"/>
</dbReference>
<evidence type="ECO:0000256" key="1">
    <source>
        <dbReference type="ARBA" id="ARBA00003456"/>
    </source>
</evidence>
<dbReference type="InterPro" id="IPR017709">
    <property type="entry name" value="Alt_ATP_synth_F1_gsu"/>
</dbReference>
<dbReference type="SUPFAM" id="SSF52943">
    <property type="entry name" value="ATP synthase (F1-ATPase), gamma subunit"/>
    <property type="match status" value="1"/>
</dbReference>
<evidence type="ECO:0000256" key="7">
    <source>
        <dbReference type="ARBA" id="ARBA00023136"/>
    </source>
</evidence>
<keyword evidence="5" id="KW-0375">Hydrogen ion transport</keyword>
<dbReference type="GO" id="GO:0046933">
    <property type="term" value="F:proton-transporting ATP synthase activity, rotational mechanism"/>
    <property type="evidence" value="ECO:0007669"/>
    <property type="project" value="InterPro"/>
</dbReference>
<sequence length="299" mass="32259">MTENAAGLQRKIKSAGDLQAVVRTMKALAAANIGQYEKAVRSLGDYYRSVEMGLSVCLRRSALAEPTPEAAGAKARITGAVVFGSDQGLVGRFNDVVADFAIEKFSTLKKRPCVFAVGERAFSRLEDAGLTPVELFPVPGSVKSISPLIGQIVAAIETPPGCGAVTELYLFHNRPALGAAYAPVDQRLLPLDEEWRRALRKSPWPTTNLPEVIGGDAVLQELIREYLFVSLFRACAESLASENASRLAAMQRADTNIDEMLVDLTAAYHRLRQSAIDEELFDVTAGFEALSSPATSGDR</sequence>
<dbReference type="PANTHER" id="PTHR11693">
    <property type="entry name" value="ATP SYNTHASE GAMMA CHAIN"/>
    <property type="match status" value="1"/>
</dbReference>
<evidence type="ECO:0000256" key="5">
    <source>
        <dbReference type="ARBA" id="ARBA00022781"/>
    </source>
</evidence>
<accession>A0A6B8KER6</accession>
<evidence type="ECO:0000313" key="11">
    <source>
        <dbReference type="Proteomes" id="UP000309061"/>
    </source>
</evidence>
<evidence type="ECO:0000256" key="9">
    <source>
        <dbReference type="ARBA" id="ARBA00023310"/>
    </source>
</evidence>
<dbReference type="CDD" id="cd12151">
    <property type="entry name" value="F1-ATPase_gamma"/>
    <property type="match status" value="1"/>
</dbReference>
<comment type="subcellular location">
    <subcellularLocation>
        <location evidence="2">Membrane</location>
        <topology evidence="2">Peripheral membrane protein</topology>
    </subcellularLocation>
</comment>
<evidence type="ECO:0000256" key="8">
    <source>
        <dbReference type="ARBA" id="ARBA00023196"/>
    </source>
</evidence>
<dbReference type="PANTHER" id="PTHR11693:SF22">
    <property type="entry name" value="ATP SYNTHASE SUBUNIT GAMMA, MITOCHONDRIAL"/>
    <property type="match status" value="1"/>
</dbReference>
<dbReference type="Pfam" id="PF00231">
    <property type="entry name" value="ATP-synt"/>
    <property type="match status" value="1"/>
</dbReference>
<dbReference type="InterPro" id="IPR000131">
    <property type="entry name" value="ATP_synth_F1_gsu"/>
</dbReference>
<evidence type="ECO:0000256" key="3">
    <source>
        <dbReference type="ARBA" id="ARBA00007681"/>
    </source>
</evidence>
<comment type="function">
    <text evidence="1">Produces ATP from ADP in the presence of a proton gradient across the membrane. The gamma chain is believed to be important in regulating ATPase activity and the flow of protons through the CF(0) complex.</text>
</comment>
<dbReference type="GO" id="GO:0045259">
    <property type="term" value="C:proton-transporting ATP synthase complex"/>
    <property type="evidence" value="ECO:0007669"/>
    <property type="project" value="UniProtKB-KW"/>
</dbReference>
<keyword evidence="8" id="KW-0139">CF(1)</keyword>
<keyword evidence="7" id="KW-0472">Membrane</keyword>
<reference evidence="10 11" key="1">
    <citation type="submission" date="2019-11" db="EMBL/GenBank/DDBJ databases">
        <title>The genome sequence of Methylocystis heyeri.</title>
        <authorList>
            <person name="Oshkin I.Y."/>
            <person name="Miroshnikov K."/>
            <person name="Dedysh S.N."/>
        </authorList>
    </citation>
    <scope>NUCLEOTIDE SEQUENCE [LARGE SCALE GENOMIC DNA]</scope>
    <source>
        <strain evidence="10 11">H2</strain>
    </source>
</reference>
<name>A0A6B8KER6_9HYPH</name>
<keyword evidence="6" id="KW-0406">Ion transport</keyword>
<dbReference type="PRINTS" id="PR00126">
    <property type="entry name" value="ATPASEGAMMA"/>
</dbReference>
<dbReference type="NCBIfam" id="TIGR03323">
    <property type="entry name" value="alt_F1F0_F1_gam"/>
    <property type="match status" value="1"/>
</dbReference>
<keyword evidence="9" id="KW-0066">ATP synthesis</keyword>
<keyword evidence="11" id="KW-1185">Reference proteome</keyword>
<protein>
    <submittedName>
        <fullName evidence="10">F0F1 ATP synthase subunit gamma</fullName>
    </submittedName>
</protein>
<dbReference type="InterPro" id="IPR035968">
    <property type="entry name" value="ATP_synth_F1_ATPase_gsu"/>
</dbReference>
<organism evidence="10 11">
    <name type="scientific">Methylocystis heyeri</name>
    <dbReference type="NCBI Taxonomy" id="391905"/>
    <lineage>
        <taxon>Bacteria</taxon>
        <taxon>Pseudomonadati</taxon>
        <taxon>Pseudomonadota</taxon>
        <taxon>Alphaproteobacteria</taxon>
        <taxon>Hyphomicrobiales</taxon>
        <taxon>Methylocystaceae</taxon>
        <taxon>Methylocystis</taxon>
    </lineage>
</organism>
<proteinExistence type="inferred from homology"/>
<keyword evidence="4" id="KW-0813">Transport</keyword>
<evidence type="ECO:0000256" key="2">
    <source>
        <dbReference type="ARBA" id="ARBA00004170"/>
    </source>
</evidence>
<dbReference type="Proteomes" id="UP000309061">
    <property type="component" value="Chromosome"/>
</dbReference>
<comment type="similarity">
    <text evidence="3">Belongs to the ATPase gamma chain family.</text>
</comment>
<dbReference type="Gene3D" id="3.40.1380.10">
    <property type="match status" value="1"/>
</dbReference>
<evidence type="ECO:0000256" key="4">
    <source>
        <dbReference type="ARBA" id="ARBA00022448"/>
    </source>
</evidence>
<dbReference type="AlphaFoldDB" id="A0A6B8KER6"/>